<sequence length="130" mass="14881">MRVPVSEANDLNYLLCAARSWIKPPLLWPTVIAGYCSAENNTPEITTVVTVPLEFKLQAGWPERGAEDINQRPLPPCSNTHRNMAAYYFRQRTPPNNQITDYIQHFSYGARGFMRVPVSEASDLNYLLWH</sequence>
<protein>
    <submittedName>
        <fullName evidence="1">Uncharacterized protein</fullName>
    </submittedName>
</protein>
<accession>A0ABV8CJZ8</accession>
<dbReference type="Proteomes" id="UP001595692">
    <property type="component" value="Unassembled WGS sequence"/>
</dbReference>
<proteinExistence type="predicted"/>
<keyword evidence="2" id="KW-1185">Reference proteome</keyword>
<dbReference type="RefSeq" id="WP_377150627.1">
    <property type="nucleotide sequence ID" value="NZ_JBHSAF010000001.1"/>
</dbReference>
<dbReference type="EMBL" id="JBHSAF010000001">
    <property type="protein sequence ID" value="MFC3912520.1"/>
    <property type="molecule type" value="Genomic_DNA"/>
</dbReference>
<evidence type="ECO:0000313" key="1">
    <source>
        <dbReference type="EMBL" id="MFC3912520.1"/>
    </source>
</evidence>
<comment type="caution">
    <text evidence="1">The sequence shown here is derived from an EMBL/GenBank/DDBJ whole genome shotgun (WGS) entry which is preliminary data.</text>
</comment>
<evidence type="ECO:0000313" key="2">
    <source>
        <dbReference type="Proteomes" id="UP001595692"/>
    </source>
</evidence>
<name>A0ABV8CJZ8_9GAMM</name>
<reference evidence="2" key="1">
    <citation type="journal article" date="2019" name="Int. J. Syst. Evol. Microbiol.">
        <title>The Global Catalogue of Microorganisms (GCM) 10K type strain sequencing project: providing services to taxonomists for standard genome sequencing and annotation.</title>
        <authorList>
            <consortium name="The Broad Institute Genomics Platform"/>
            <consortium name="The Broad Institute Genome Sequencing Center for Infectious Disease"/>
            <person name="Wu L."/>
            <person name="Ma J."/>
        </authorList>
    </citation>
    <scope>NUCLEOTIDE SEQUENCE [LARGE SCALE GENOMIC DNA]</scope>
    <source>
        <strain evidence="2">CCUG 54939</strain>
    </source>
</reference>
<gene>
    <name evidence="1" type="ORF">ACFOSS_03430</name>
</gene>
<organism evidence="1 2">
    <name type="scientific">Pseudaeromonas sharmana</name>
    <dbReference type="NCBI Taxonomy" id="328412"/>
    <lineage>
        <taxon>Bacteria</taxon>
        <taxon>Pseudomonadati</taxon>
        <taxon>Pseudomonadota</taxon>
        <taxon>Gammaproteobacteria</taxon>
        <taxon>Aeromonadales</taxon>
        <taxon>Aeromonadaceae</taxon>
        <taxon>Pseudaeromonas</taxon>
    </lineage>
</organism>